<evidence type="ECO:0000259" key="5">
    <source>
        <dbReference type="Pfam" id="PF11794"/>
    </source>
</evidence>
<gene>
    <name evidence="6" type="ORF">H0A72_18905</name>
</gene>
<dbReference type="Gene3D" id="1.20.140.10">
    <property type="entry name" value="Butyryl-CoA Dehydrogenase, subunit A, domain 3"/>
    <property type="match status" value="1"/>
</dbReference>
<accession>A0A853FZ65</accession>
<sequence length="480" mass="53911">MALMNGQQYRESLKDGRQVFIGGKQVDDVTTHPAIRPMIDTMAKLYDLQHDERYRDIFGFVNEDGELCSRVYKSPDTIEDLRNRREMTAAILNEVSPVIDRFGDETVTPLFVMQDRKALLDKYDTRYHQNAVNWLKKLQRNNWFLTSGNTDPKGDRSKQPFQQDDPDLFTRVVEEREDGIVIRGAKFETGACYAHAAFVKPTVGAWVPENTDYAVACIVPLNSPNLRHICRAPHFETPNGFDRPLSSRFDELDTLIVFDDVFVPWENVIFSRKPELAALIRQDLHNWAAQGFLNRSYAKADILVGAALLITEHTGLANVPPIREKISKLMGYRETIRAFIFASESEYQVSESGMVVPNLSIQNAGRVYASSHFYEMAQILRDLAGGTAVMQPDEAMLDSPLTGPDVQKYFRIGKVSAAERLKVLNLAAELTATSFGGRMCAYAMFAESPPSVQAMSLYNSFDRKSSMARAAKLAGVALPA</sequence>
<proteinExistence type="predicted"/>
<dbReference type="InterPro" id="IPR024674">
    <property type="entry name" value="HpaB/PvcC/4-BUDH_N"/>
</dbReference>
<protein>
    <submittedName>
        <fullName evidence="6">4-hydroxyphenylacetate 3-hydroxylase</fullName>
    </submittedName>
</protein>
<dbReference type="SUPFAM" id="SSF56645">
    <property type="entry name" value="Acyl-CoA dehydrogenase NM domain-like"/>
    <property type="match status" value="1"/>
</dbReference>
<dbReference type="RefSeq" id="WP_180158057.1">
    <property type="nucleotide sequence ID" value="NZ_JACCEM010000011.1"/>
</dbReference>
<dbReference type="Gene3D" id="2.40.110.10">
    <property type="entry name" value="Butyryl-CoA Dehydrogenase, subunit A, domain 2"/>
    <property type="match status" value="1"/>
</dbReference>
<dbReference type="InterPro" id="IPR009100">
    <property type="entry name" value="AcylCoA_DH/oxidase_NM_dom_sf"/>
</dbReference>
<dbReference type="Gene3D" id="1.10.3140.10">
    <property type="entry name" value="4-hydroxybutyryl-coa dehydratase, domain 1"/>
    <property type="match status" value="1"/>
</dbReference>
<keyword evidence="1" id="KW-0285">Flavoprotein</keyword>
<keyword evidence="2" id="KW-0274">FAD</keyword>
<dbReference type="InterPro" id="IPR004925">
    <property type="entry name" value="HpaB/PvcC/4-BUDH"/>
</dbReference>
<dbReference type="GO" id="GO:0016627">
    <property type="term" value="F:oxidoreductase activity, acting on the CH-CH group of donors"/>
    <property type="evidence" value="ECO:0007669"/>
    <property type="project" value="InterPro"/>
</dbReference>
<dbReference type="InterPro" id="IPR046373">
    <property type="entry name" value="Acyl-CoA_Oxase/DH_mid-dom_sf"/>
</dbReference>
<dbReference type="PANTHER" id="PTHR36117:SF3">
    <property type="entry name" value="4-HYDROXYPHENYLACETATE 3-MONOOXYGENASE-RELATED"/>
    <property type="match status" value="1"/>
</dbReference>
<dbReference type="EMBL" id="JACCEM010000011">
    <property type="protein sequence ID" value="NYT51385.1"/>
    <property type="molecule type" value="Genomic_DNA"/>
</dbReference>
<organism evidence="6 7">
    <name type="scientific">Parapusillimonas granuli</name>
    <dbReference type="NCBI Taxonomy" id="380911"/>
    <lineage>
        <taxon>Bacteria</taxon>
        <taxon>Pseudomonadati</taxon>
        <taxon>Pseudomonadota</taxon>
        <taxon>Betaproteobacteria</taxon>
        <taxon>Burkholderiales</taxon>
        <taxon>Alcaligenaceae</taxon>
        <taxon>Parapusillimonas</taxon>
    </lineage>
</organism>
<comment type="caution">
    <text evidence="6">The sequence shown here is derived from an EMBL/GenBank/DDBJ whole genome shotgun (WGS) entry which is preliminary data.</text>
</comment>
<dbReference type="Pfam" id="PF03241">
    <property type="entry name" value="HpaB"/>
    <property type="match status" value="1"/>
</dbReference>
<dbReference type="PIRSF" id="PIRSF000331">
    <property type="entry name" value="HpaA_HpaB"/>
    <property type="match status" value="1"/>
</dbReference>
<dbReference type="PANTHER" id="PTHR36117">
    <property type="entry name" value="4-HYDROXYPHENYLACETATE 3-MONOOXYGENASE-RELATED"/>
    <property type="match status" value="1"/>
</dbReference>
<dbReference type="InterPro" id="IPR036250">
    <property type="entry name" value="AcylCo_DH-like_C"/>
</dbReference>
<dbReference type="Pfam" id="PF11794">
    <property type="entry name" value="HpaB_N"/>
    <property type="match status" value="1"/>
</dbReference>
<dbReference type="SUPFAM" id="SSF47203">
    <property type="entry name" value="Acyl-CoA dehydrogenase C-terminal domain-like"/>
    <property type="match status" value="1"/>
</dbReference>
<evidence type="ECO:0000259" key="4">
    <source>
        <dbReference type="Pfam" id="PF03241"/>
    </source>
</evidence>
<dbReference type="Proteomes" id="UP000559809">
    <property type="component" value="Unassembled WGS sequence"/>
</dbReference>
<evidence type="ECO:0000313" key="7">
    <source>
        <dbReference type="Proteomes" id="UP000559809"/>
    </source>
</evidence>
<dbReference type="InterPro" id="IPR024719">
    <property type="entry name" value="HpaB/PvcC/4-BUDH_C"/>
</dbReference>
<evidence type="ECO:0000256" key="1">
    <source>
        <dbReference type="ARBA" id="ARBA00022630"/>
    </source>
</evidence>
<feature type="domain" description="HpaB/PvcC/4-BUDH C-terminal" evidence="4">
    <location>
        <begin position="285"/>
        <end position="475"/>
    </location>
</feature>
<evidence type="ECO:0000313" key="6">
    <source>
        <dbReference type="EMBL" id="NYT51385.1"/>
    </source>
</evidence>
<reference evidence="6 7" key="1">
    <citation type="submission" date="2020-07" db="EMBL/GenBank/DDBJ databases">
        <title>Taxonomic revisions and descriptions of new bacterial species based on genomic comparisons in the high-G+C-content subgroup of the family Alcaligenaceae.</title>
        <authorList>
            <person name="Szabo A."/>
            <person name="Felfoldi T."/>
        </authorList>
    </citation>
    <scope>NUCLEOTIDE SEQUENCE [LARGE SCALE GENOMIC DNA]</scope>
    <source>
        <strain evidence="6 7">LMG 24012</strain>
    </source>
</reference>
<name>A0A853FZ65_9BURK</name>
<evidence type="ECO:0000256" key="3">
    <source>
        <dbReference type="ARBA" id="ARBA00023002"/>
    </source>
</evidence>
<evidence type="ECO:0000256" key="2">
    <source>
        <dbReference type="ARBA" id="ARBA00022827"/>
    </source>
</evidence>
<keyword evidence="7" id="KW-1185">Reference proteome</keyword>
<keyword evidence="3" id="KW-0560">Oxidoreductase</keyword>
<feature type="domain" description="HpaB/PvcC/4-BUDH N-terminal" evidence="5">
    <location>
        <begin position="6"/>
        <end position="269"/>
    </location>
</feature>
<dbReference type="AlphaFoldDB" id="A0A853FZ65"/>